<evidence type="ECO:0000313" key="4">
    <source>
        <dbReference type="EMBL" id="KAA2252709.1"/>
    </source>
</evidence>
<dbReference type="InterPro" id="IPR031778">
    <property type="entry name" value="Sortilin_N"/>
</dbReference>
<reference evidence="4 5" key="2">
    <citation type="submission" date="2019-09" db="EMBL/GenBank/DDBJ databases">
        <authorList>
            <person name="Jin C."/>
        </authorList>
    </citation>
    <scope>NUCLEOTIDE SEQUENCE [LARGE SCALE GENOMIC DNA]</scope>
    <source>
        <strain evidence="4 5">AN110305</strain>
    </source>
</reference>
<dbReference type="RefSeq" id="WP_149854164.1">
    <property type="nucleotide sequence ID" value="NZ_VUOB01000073.1"/>
</dbReference>
<keyword evidence="4" id="KW-0378">Hydrolase</keyword>
<dbReference type="PANTHER" id="PTHR43739:SF5">
    <property type="entry name" value="EXO-ALPHA-SIALIDASE"/>
    <property type="match status" value="1"/>
</dbReference>
<dbReference type="CDD" id="cd15482">
    <property type="entry name" value="Sialidase_non-viral"/>
    <property type="match status" value="1"/>
</dbReference>
<keyword evidence="2" id="KW-0732">Signal</keyword>
<dbReference type="SUPFAM" id="SSF110296">
    <property type="entry name" value="Oligoxyloglucan reducing end-specific cellobiohydrolase"/>
    <property type="match status" value="2"/>
</dbReference>
<evidence type="ECO:0000256" key="2">
    <source>
        <dbReference type="SAM" id="SignalP"/>
    </source>
</evidence>
<accession>A0A5B2WQJ0</accession>
<feature type="domain" description="Sortilin N-terminal" evidence="3">
    <location>
        <begin position="170"/>
        <end position="294"/>
    </location>
</feature>
<evidence type="ECO:0000256" key="1">
    <source>
        <dbReference type="ARBA" id="ARBA00022737"/>
    </source>
</evidence>
<sequence length="751" mass="78878">MRLSLLGKSFVAAGAVAWLLGGVLTAPAAVGAEPPGESDGGPAAPADYSYIQRTVPGQTLPRHAYDTAAKQALGLPTRGGAWRSIGPTNIGGRVVSLALDPQRADTVYAAAASGGLWKSTDAGQTFAPSWPADGTQAMGAVAAAKDGTLYVGTGEPNPGGGSVTYEGTGVYRSTDHGASWRPVGLRDSGTIGAIAVDPRNPARVLAAANGSLYSAGGDRGVYLSADGGGSWRRVLDVPNEFTGASDVQFDPADPQRLYAVLWDHRREPDKRTYGGVGSGVYRSVDGGATWQRLAGGLPAAGPTVGRIGLGASASEPGRVYAIVNSTAGPFAGFYTSPDAGEHWTKLPDSAPLTDSQSSYGWWFGKVWVDPHDARHVHVAGVPLLTSLDGGTTWTDDGGALHGDEHALIWDPRYPSRVYAGDDGGVFRSDAAGDSGWTKATYEPFTQFYSVAITPQDTRRVSGGAQDNGSIRSWGGSDFNSYYGGDGEQNLINPKNRQNVFACYQYGNCARSTDGGTTMTDFTDATTADRRNWFTPVQFDPSNPNVLYYGGNRLNRSTDGGVTWTPISQDLTGGPSRDTYPFGTITTVAASASDPNTIWVGTDDGRVWVTRDLGAHWTNVLINQPWVTRIAVDPRDPATAFVSLSGYRSGSAQPHLLRTRDAGASWTDLSGNLPAAPVNKVVLGAGRTLYVATDQGVFVSASGDGRWSRLGSGLPLVPVDDLAYDRVHQRLVVATFGRGFYELGVANELGAG</sequence>
<dbReference type="InterPro" id="IPR015943">
    <property type="entry name" value="WD40/YVTN_repeat-like_dom_sf"/>
</dbReference>
<organism evidence="4 5">
    <name type="scientific">Solihabitans fulvus</name>
    <dbReference type="NCBI Taxonomy" id="1892852"/>
    <lineage>
        <taxon>Bacteria</taxon>
        <taxon>Bacillati</taxon>
        <taxon>Actinomycetota</taxon>
        <taxon>Actinomycetes</taxon>
        <taxon>Pseudonocardiales</taxon>
        <taxon>Pseudonocardiaceae</taxon>
        <taxon>Solihabitans</taxon>
    </lineage>
</organism>
<dbReference type="EMBL" id="VUOB01000073">
    <property type="protein sequence ID" value="KAA2252709.1"/>
    <property type="molecule type" value="Genomic_DNA"/>
</dbReference>
<feature type="chain" id="PRO_5022858085" evidence="2">
    <location>
        <begin position="29"/>
        <end position="751"/>
    </location>
</feature>
<dbReference type="InterPro" id="IPR036278">
    <property type="entry name" value="Sialidase_sf"/>
</dbReference>
<dbReference type="SUPFAM" id="SSF50939">
    <property type="entry name" value="Sialidases"/>
    <property type="match status" value="1"/>
</dbReference>
<dbReference type="Pfam" id="PF15902">
    <property type="entry name" value="Sortilin-Vps10"/>
    <property type="match status" value="1"/>
</dbReference>
<dbReference type="OrthoDB" id="9764804at2"/>
<evidence type="ECO:0000259" key="3">
    <source>
        <dbReference type="Pfam" id="PF15902"/>
    </source>
</evidence>
<proteinExistence type="predicted"/>
<gene>
    <name evidence="4" type="ORF">F0L68_34915</name>
</gene>
<keyword evidence="5" id="KW-1185">Reference proteome</keyword>
<dbReference type="GO" id="GO:0016787">
    <property type="term" value="F:hydrolase activity"/>
    <property type="evidence" value="ECO:0007669"/>
    <property type="project" value="UniProtKB-KW"/>
</dbReference>
<dbReference type="GO" id="GO:0010411">
    <property type="term" value="P:xyloglucan metabolic process"/>
    <property type="evidence" value="ECO:0007669"/>
    <property type="project" value="TreeGrafter"/>
</dbReference>
<protein>
    <submittedName>
        <fullName evidence="4">Glycosyl hydrolase</fullName>
    </submittedName>
</protein>
<name>A0A5B2WQJ0_9PSEU</name>
<dbReference type="Proteomes" id="UP000323454">
    <property type="component" value="Unassembled WGS sequence"/>
</dbReference>
<keyword evidence="1" id="KW-0677">Repeat</keyword>
<comment type="caution">
    <text evidence="4">The sequence shown here is derived from an EMBL/GenBank/DDBJ whole genome shotgun (WGS) entry which is preliminary data.</text>
</comment>
<evidence type="ECO:0000313" key="5">
    <source>
        <dbReference type="Proteomes" id="UP000323454"/>
    </source>
</evidence>
<dbReference type="Gene3D" id="2.130.10.10">
    <property type="entry name" value="YVTN repeat-like/Quinoprotein amine dehydrogenase"/>
    <property type="match status" value="5"/>
</dbReference>
<reference evidence="4 5" key="1">
    <citation type="submission" date="2019-09" db="EMBL/GenBank/DDBJ databases">
        <title>Goodfellowia gen. nov., a new genus of the Pseudonocardineae related to Actinoalloteichus, containing Goodfellowia coeruleoviolacea gen. nov., comb. nov. gen. nov., comb. nov.</title>
        <authorList>
            <person name="Labeda D."/>
        </authorList>
    </citation>
    <scope>NUCLEOTIDE SEQUENCE [LARGE SCALE GENOMIC DNA]</scope>
    <source>
        <strain evidence="4 5">AN110305</strain>
    </source>
</reference>
<dbReference type="InterPro" id="IPR052025">
    <property type="entry name" value="Xyloglucanase_GH74"/>
</dbReference>
<dbReference type="PANTHER" id="PTHR43739">
    <property type="entry name" value="XYLOGLUCANASE (EUROFUNG)"/>
    <property type="match status" value="1"/>
</dbReference>
<dbReference type="AlphaFoldDB" id="A0A5B2WQJ0"/>
<feature type="signal peptide" evidence="2">
    <location>
        <begin position="1"/>
        <end position="28"/>
    </location>
</feature>